<dbReference type="SUPFAM" id="SSF64005">
    <property type="entry name" value="Undecaprenyl diphosphate synthase"/>
    <property type="match status" value="1"/>
</dbReference>
<dbReference type="AlphaFoldDB" id="A0A5S4ZT20"/>
<dbReference type="NCBIfam" id="TIGR00055">
    <property type="entry name" value="uppS"/>
    <property type="match status" value="1"/>
</dbReference>
<evidence type="ECO:0000256" key="2">
    <source>
        <dbReference type="ARBA" id="ARBA00038453"/>
    </source>
</evidence>
<reference evidence="3 4" key="1">
    <citation type="submission" date="2019-07" db="EMBL/GenBank/DDBJ databases">
        <title>Genomic Encyclopedia of Type Strains, Phase I: the one thousand microbial genomes (KMG-I) project.</title>
        <authorList>
            <person name="Kyrpides N."/>
        </authorList>
    </citation>
    <scope>NUCLEOTIDE SEQUENCE [LARGE SCALE GENOMIC DNA]</scope>
    <source>
        <strain evidence="3 4">DSM 6562</strain>
    </source>
</reference>
<evidence type="ECO:0000256" key="1">
    <source>
        <dbReference type="ARBA" id="ARBA00022679"/>
    </source>
</evidence>
<evidence type="ECO:0000313" key="3">
    <source>
        <dbReference type="EMBL" id="TYO95311.1"/>
    </source>
</evidence>
<name>A0A5S4ZT20_9FIRM</name>
<accession>A0A5S4ZT20</accession>
<dbReference type="Pfam" id="PF01255">
    <property type="entry name" value="Prenyltransf"/>
    <property type="match status" value="1"/>
</dbReference>
<organism evidence="3 4">
    <name type="scientific">Desulfallas thermosapovorans DSM 6562</name>
    <dbReference type="NCBI Taxonomy" id="1121431"/>
    <lineage>
        <taxon>Bacteria</taxon>
        <taxon>Bacillati</taxon>
        <taxon>Bacillota</taxon>
        <taxon>Clostridia</taxon>
        <taxon>Eubacteriales</taxon>
        <taxon>Desulfallaceae</taxon>
        <taxon>Desulfallas</taxon>
    </lineage>
</organism>
<comment type="caution">
    <text evidence="3">The sequence shown here is derived from an EMBL/GenBank/DDBJ whole genome shotgun (WGS) entry which is preliminary data.</text>
</comment>
<dbReference type="PANTHER" id="PTHR10291:SF43">
    <property type="entry name" value="DEHYDRODOLICHYL DIPHOSPHATE SYNTHASE COMPLEX SUBUNIT DHDDS"/>
    <property type="match status" value="1"/>
</dbReference>
<keyword evidence="1" id="KW-0808">Transferase</keyword>
<evidence type="ECO:0000313" key="4">
    <source>
        <dbReference type="Proteomes" id="UP000323166"/>
    </source>
</evidence>
<sequence>MTKTGFKRLPKHIGVIPDGNRRWAQSKGLPKQDGYQNGLNPGLMLYELCVELGIPELTFYGFTQDNTKRPAVQTRAFQKACVDAVNMLANRDASLLVIGDYESPLFPPQLQEYKQRKTFGRGLIKINFLVNYGWWWDLHHFYNMDPTGGGGVKNTKRNVLEAIASRDVSRIDLIIRWGGRRRLSGFLPVQSIYADFYVVDDMWPDFRKEHFYEALRWYETQDITLGG</sequence>
<dbReference type="CDD" id="cd00475">
    <property type="entry name" value="Cis_IPPS"/>
    <property type="match status" value="1"/>
</dbReference>
<dbReference type="EMBL" id="VNHM01000008">
    <property type="protein sequence ID" value="TYO95311.1"/>
    <property type="molecule type" value="Genomic_DNA"/>
</dbReference>
<protein>
    <submittedName>
        <fullName evidence="3">Undecaprenyl diphosphate synthase</fullName>
    </submittedName>
</protein>
<dbReference type="Gene3D" id="3.40.1180.10">
    <property type="entry name" value="Decaprenyl diphosphate synthase-like"/>
    <property type="match status" value="1"/>
</dbReference>
<dbReference type="PANTHER" id="PTHR10291">
    <property type="entry name" value="DEHYDRODOLICHYL DIPHOSPHATE SYNTHASE FAMILY MEMBER"/>
    <property type="match status" value="1"/>
</dbReference>
<dbReference type="InterPro" id="IPR036424">
    <property type="entry name" value="UPP_synth-like_sf"/>
</dbReference>
<proteinExistence type="inferred from homology"/>
<dbReference type="Proteomes" id="UP000323166">
    <property type="component" value="Unassembled WGS sequence"/>
</dbReference>
<gene>
    <name evidence="3" type="ORF">LX24_01661</name>
</gene>
<dbReference type="GO" id="GO:0045547">
    <property type="term" value="F:ditrans,polycis-polyprenyl diphosphate synthase [(2E,6E)-farnesyl diphosphate specific] activity"/>
    <property type="evidence" value="ECO:0007669"/>
    <property type="project" value="TreeGrafter"/>
</dbReference>
<comment type="similarity">
    <text evidence="2">Belongs to the UPP synthase family. Z-FPP synthase subfamily.</text>
</comment>
<dbReference type="GO" id="GO:0016094">
    <property type="term" value="P:polyprenol biosynthetic process"/>
    <property type="evidence" value="ECO:0007669"/>
    <property type="project" value="TreeGrafter"/>
</dbReference>
<dbReference type="InterPro" id="IPR001441">
    <property type="entry name" value="UPP_synth-like"/>
</dbReference>
<dbReference type="RefSeq" id="WP_166511670.1">
    <property type="nucleotide sequence ID" value="NZ_VNHM01000008.1"/>
</dbReference>
<keyword evidence="4" id="KW-1185">Reference proteome</keyword>